<dbReference type="InterPro" id="IPR026444">
    <property type="entry name" value="Secre_tail"/>
</dbReference>
<dbReference type="InterPro" id="IPR025965">
    <property type="entry name" value="FlgD/Vpr_Ig-like"/>
</dbReference>
<keyword evidence="17" id="KW-1185">Reference proteome</keyword>
<dbReference type="InterPro" id="IPR045357">
    <property type="entry name" value="Aminopeptidase_N-like_N"/>
</dbReference>
<evidence type="ECO:0000256" key="3">
    <source>
        <dbReference type="ARBA" id="ARBA00010136"/>
    </source>
</evidence>
<comment type="catalytic activity">
    <reaction evidence="1">
        <text>Release of an N-terminal amino acid, Xaa-|-Yaa- from a peptide, amide or arylamide. Xaa is preferably Ala, but may be most amino acids including Pro (slow action). When a terminal hydrophobic residue is followed by a prolyl residue, the two may be released as an intact Xaa-Pro dipeptide.</text>
        <dbReference type="EC" id="3.4.11.2"/>
    </reaction>
</comment>
<comment type="similarity">
    <text evidence="3">Belongs to the peptidase M1 family.</text>
</comment>
<evidence type="ECO:0000256" key="10">
    <source>
        <dbReference type="ARBA" id="ARBA00022833"/>
    </source>
</evidence>
<keyword evidence="11" id="KW-0482">Metalloprotease</keyword>
<dbReference type="CDD" id="cd09603">
    <property type="entry name" value="M1_APN_like"/>
    <property type="match status" value="1"/>
</dbReference>
<evidence type="ECO:0000313" key="17">
    <source>
        <dbReference type="Proteomes" id="UP001594288"/>
    </source>
</evidence>
<evidence type="ECO:0000256" key="11">
    <source>
        <dbReference type="ARBA" id="ARBA00023049"/>
    </source>
</evidence>
<evidence type="ECO:0000313" key="16">
    <source>
        <dbReference type="EMBL" id="MFC1799902.1"/>
    </source>
</evidence>
<proteinExistence type="inferred from homology"/>
<dbReference type="Pfam" id="PF13860">
    <property type="entry name" value="FlgD_ig"/>
    <property type="match status" value="1"/>
</dbReference>
<sequence length="899" mass="100138">MSKFRFSTVLMVLAGSILVLAVAAGAQQRGPGDISAEVAKAKADFFSRFSAMASDPTVNQAKYDAIYYSLDLNLDPTTNTISGTVRMMAEVVDGPLATVDVDLYSDMTVDGVTGSGGALAHSHVGDILTVTLEAPQDSGTSFYFDITYHGTPSATAGAFEFDSYGGEDMIWSLSEPFGARTWWPCKDYSDDKADSMDIWITVPSDLIVASNGTLRETVDNGGTKTYKWHEQYPIATYLVSVACHPYTVFSDYYHYSPMDSMEISYFVFPDHYAAVQPTYALVPDMITLFAGLFGEYPFVEEKYGHAEFTWGGGMEHQTITSLGGYGEYLICHELAHMWWGDMITCSDFHHIWLNEGFAVYSEALWAEHQYGWAEYQQQMAYSKYMGAGTIYVPDLSDWSRIFSPDLTYDKASWVLHMLRGVVGDSTFYDIVETYYNSEYQYGSCNTEQFRDLCEGVAGRDFDQFFHQWIYEEGFPFYHSSWDYEDIAASYQINLTIEQLQQNEIFHMPIQVRVTTTAGVENFVVEDTLAVQQFALMVDDEPIAVEIDPDEWILRMISEEITDASFDRGILVVNGVHWSTYGTEITTAYEDSCFWGSLPITFWDLFSEPAGGYPANLPAPIGHGDVPPDTLTQFSTVVWVGNNYGGDIDGWYNAPIYGYLKAGGNVLLMTRMGQDFVYEALRSHLGIEWAEAVDNTTRKATSTYTGLVDMPRLGTQSYNAVFDSASIDSQSTLLFVQENVFAVPRGLGVWADPPEGGTIRPDGGQFVFISGRPYRYSHAEMAANCDYILRNFLKEPYVLAGVNDTESGGKISMAQNAPNPFTGTTRISFSLPVGQGVELSVYDVRGREVVRLLDGKVDAGSHSVTWDGKAAAGYSAAPGVYWYRMRTADKVLTRRMVLLK</sequence>
<dbReference type="InterPro" id="IPR027268">
    <property type="entry name" value="Peptidase_M4/M1_CTD_sf"/>
</dbReference>
<evidence type="ECO:0000259" key="13">
    <source>
        <dbReference type="Pfam" id="PF01433"/>
    </source>
</evidence>
<evidence type="ECO:0000259" key="14">
    <source>
        <dbReference type="Pfam" id="PF13860"/>
    </source>
</evidence>
<dbReference type="InterPro" id="IPR014782">
    <property type="entry name" value="Peptidase_M1_dom"/>
</dbReference>
<evidence type="ECO:0000256" key="6">
    <source>
        <dbReference type="ARBA" id="ARBA00022438"/>
    </source>
</evidence>
<dbReference type="GO" id="GO:0004177">
    <property type="term" value="F:aminopeptidase activity"/>
    <property type="evidence" value="ECO:0007669"/>
    <property type="project" value="UniProtKB-KW"/>
</dbReference>
<accession>A0ABV6YPR8</accession>
<evidence type="ECO:0000256" key="1">
    <source>
        <dbReference type="ARBA" id="ARBA00000098"/>
    </source>
</evidence>
<dbReference type="PANTHER" id="PTHR11533">
    <property type="entry name" value="PROTEASE M1 ZINC METALLOPROTEASE"/>
    <property type="match status" value="1"/>
</dbReference>
<evidence type="ECO:0000256" key="4">
    <source>
        <dbReference type="ARBA" id="ARBA00012564"/>
    </source>
</evidence>
<dbReference type="PRINTS" id="PR00756">
    <property type="entry name" value="ALADIPTASE"/>
</dbReference>
<dbReference type="SUPFAM" id="SSF55486">
    <property type="entry name" value="Metalloproteases ('zincins'), catalytic domain"/>
    <property type="match status" value="1"/>
</dbReference>
<evidence type="ECO:0000256" key="12">
    <source>
        <dbReference type="SAM" id="SignalP"/>
    </source>
</evidence>
<dbReference type="Proteomes" id="UP001594288">
    <property type="component" value="Unassembled WGS sequence"/>
</dbReference>
<name>A0ABV6YPR8_UNCEI</name>
<dbReference type="PANTHER" id="PTHR11533:SF174">
    <property type="entry name" value="PUROMYCIN-SENSITIVE AMINOPEPTIDASE-RELATED"/>
    <property type="match status" value="1"/>
</dbReference>
<dbReference type="Gene3D" id="2.60.40.1730">
    <property type="entry name" value="tricorn interacting facor f3 domain"/>
    <property type="match status" value="1"/>
</dbReference>
<evidence type="ECO:0000256" key="7">
    <source>
        <dbReference type="ARBA" id="ARBA00022670"/>
    </source>
</evidence>
<feature type="chain" id="PRO_5045651980" description="Aminopeptidase N" evidence="12">
    <location>
        <begin position="22"/>
        <end position="899"/>
    </location>
</feature>
<reference evidence="16 17" key="1">
    <citation type="submission" date="2024-09" db="EMBL/GenBank/DDBJ databases">
        <authorList>
            <person name="D'Angelo T."/>
        </authorList>
    </citation>
    <scope>NUCLEOTIDE SEQUENCE [LARGE SCALE GENOMIC DNA]</scope>
    <source>
        <strain evidence="16">SAG AM-311-F02</strain>
    </source>
</reference>
<feature type="domain" description="Aminopeptidase N-like N-terminal" evidence="15">
    <location>
        <begin position="66"/>
        <end position="238"/>
    </location>
</feature>
<dbReference type="Pfam" id="PF17900">
    <property type="entry name" value="Peptidase_M1_N"/>
    <property type="match status" value="1"/>
</dbReference>
<dbReference type="InterPro" id="IPR001930">
    <property type="entry name" value="Peptidase_M1"/>
</dbReference>
<comment type="caution">
    <text evidence="16">The sequence shown here is derived from an EMBL/GenBank/DDBJ whole genome shotgun (WGS) entry which is preliminary data.</text>
</comment>
<evidence type="ECO:0000259" key="15">
    <source>
        <dbReference type="Pfam" id="PF17900"/>
    </source>
</evidence>
<comment type="cofactor">
    <cofactor evidence="2">
        <name>Zn(2+)</name>
        <dbReference type="ChEBI" id="CHEBI:29105"/>
    </cofactor>
</comment>
<keyword evidence="6 16" id="KW-0031">Aminopeptidase</keyword>
<keyword evidence="7" id="KW-0645">Protease</keyword>
<evidence type="ECO:0000256" key="2">
    <source>
        <dbReference type="ARBA" id="ARBA00001947"/>
    </source>
</evidence>
<protein>
    <recommendedName>
        <fullName evidence="5">Aminopeptidase N</fullName>
        <ecNumber evidence="4">3.4.11.2</ecNumber>
    </recommendedName>
</protein>
<gene>
    <name evidence="16" type="ORF">ACFL2Z_03220</name>
</gene>
<evidence type="ECO:0000256" key="8">
    <source>
        <dbReference type="ARBA" id="ARBA00022723"/>
    </source>
</evidence>
<dbReference type="NCBIfam" id="TIGR04183">
    <property type="entry name" value="Por_Secre_tail"/>
    <property type="match status" value="1"/>
</dbReference>
<dbReference type="Gene3D" id="1.10.390.10">
    <property type="entry name" value="Neutral Protease Domain 2"/>
    <property type="match status" value="1"/>
</dbReference>
<keyword evidence="12" id="KW-0732">Signal</keyword>
<dbReference type="InterPro" id="IPR042097">
    <property type="entry name" value="Aminopeptidase_N-like_N_sf"/>
</dbReference>
<evidence type="ECO:0000256" key="5">
    <source>
        <dbReference type="ARBA" id="ARBA00015611"/>
    </source>
</evidence>
<dbReference type="Pfam" id="PF01433">
    <property type="entry name" value="Peptidase_M1"/>
    <property type="match status" value="1"/>
</dbReference>
<dbReference type="EC" id="3.4.11.2" evidence="4"/>
<dbReference type="SUPFAM" id="SSF63737">
    <property type="entry name" value="Leukotriene A4 hydrolase N-terminal domain"/>
    <property type="match status" value="1"/>
</dbReference>
<keyword evidence="10" id="KW-0862">Zinc</keyword>
<keyword evidence="9" id="KW-0378">Hydrolase</keyword>
<feature type="domain" description="FlgD/Vpr Ig-like" evidence="14">
    <location>
        <begin position="820"/>
        <end position="886"/>
    </location>
</feature>
<dbReference type="Gene3D" id="2.60.40.4070">
    <property type="match status" value="1"/>
</dbReference>
<evidence type="ECO:0000256" key="9">
    <source>
        <dbReference type="ARBA" id="ARBA00022801"/>
    </source>
</evidence>
<feature type="domain" description="Peptidase M1 membrane alanine aminopeptidase" evidence="13">
    <location>
        <begin position="329"/>
        <end position="468"/>
    </location>
</feature>
<dbReference type="EMBL" id="JBHPEI010000041">
    <property type="protein sequence ID" value="MFC1799902.1"/>
    <property type="molecule type" value="Genomic_DNA"/>
</dbReference>
<keyword evidence="8" id="KW-0479">Metal-binding</keyword>
<feature type="signal peptide" evidence="12">
    <location>
        <begin position="1"/>
        <end position="21"/>
    </location>
</feature>
<organism evidence="16 17">
    <name type="scientific">Eiseniibacteriota bacterium</name>
    <dbReference type="NCBI Taxonomy" id="2212470"/>
    <lineage>
        <taxon>Bacteria</taxon>
        <taxon>Candidatus Eiseniibacteriota</taxon>
    </lineage>
</organism>
<dbReference type="InterPro" id="IPR050344">
    <property type="entry name" value="Peptidase_M1_aminopeptidases"/>
</dbReference>